<dbReference type="InterPro" id="IPR001977">
    <property type="entry name" value="Depp_CoAkinase"/>
</dbReference>
<dbReference type="UniPathway" id="UPA00241">
    <property type="reaction ID" value="UER00356"/>
</dbReference>
<protein>
    <recommendedName>
        <fullName evidence="8 9">Dephospho-CoA kinase</fullName>
        <ecNumber evidence="8 9">2.7.1.24</ecNumber>
    </recommendedName>
    <alternativeName>
        <fullName evidence="8">Dephosphocoenzyme A kinase</fullName>
    </alternativeName>
</protein>
<keyword evidence="2 8" id="KW-0963">Cytoplasm</keyword>
<dbReference type="PANTHER" id="PTHR10695:SF46">
    <property type="entry name" value="BIFUNCTIONAL COENZYME A SYNTHASE-RELATED"/>
    <property type="match status" value="1"/>
</dbReference>
<comment type="function">
    <text evidence="8">Catalyzes the phosphorylation of the 3'-hydroxyl group of dephosphocoenzyme A to form coenzyme A.</text>
</comment>
<evidence type="ECO:0000256" key="9">
    <source>
        <dbReference type="NCBIfam" id="TIGR00152"/>
    </source>
</evidence>
<dbReference type="NCBIfam" id="NF002879">
    <property type="entry name" value="PRK03333.1"/>
    <property type="match status" value="1"/>
</dbReference>
<dbReference type="Pfam" id="PF01121">
    <property type="entry name" value="CoaE"/>
    <property type="match status" value="1"/>
</dbReference>
<comment type="catalytic activity">
    <reaction evidence="8">
        <text>3'-dephospho-CoA + ATP = ADP + CoA + H(+)</text>
        <dbReference type="Rhea" id="RHEA:18245"/>
        <dbReference type="ChEBI" id="CHEBI:15378"/>
        <dbReference type="ChEBI" id="CHEBI:30616"/>
        <dbReference type="ChEBI" id="CHEBI:57287"/>
        <dbReference type="ChEBI" id="CHEBI:57328"/>
        <dbReference type="ChEBI" id="CHEBI:456216"/>
        <dbReference type="EC" id="2.7.1.24"/>
    </reaction>
</comment>
<keyword evidence="7 8" id="KW-0173">Coenzyme A biosynthesis</keyword>
<evidence type="ECO:0000256" key="1">
    <source>
        <dbReference type="ARBA" id="ARBA00009018"/>
    </source>
</evidence>
<dbReference type="PANTHER" id="PTHR10695">
    <property type="entry name" value="DEPHOSPHO-COA KINASE-RELATED"/>
    <property type="match status" value="1"/>
</dbReference>
<dbReference type="Proteomes" id="UP000072189">
    <property type="component" value="Unassembled WGS sequence"/>
</dbReference>
<dbReference type="GO" id="GO:0005737">
    <property type="term" value="C:cytoplasm"/>
    <property type="evidence" value="ECO:0007669"/>
    <property type="project" value="UniProtKB-SubCell"/>
</dbReference>
<dbReference type="GO" id="GO:0004140">
    <property type="term" value="F:dephospho-CoA kinase activity"/>
    <property type="evidence" value="ECO:0007669"/>
    <property type="project" value="UniProtKB-UniRule"/>
</dbReference>
<comment type="subcellular location">
    <subcellularLocation>
        <location evidence="8">Cytoplasm</location>
    </subcellularLocation>
</comment>
<comment type="similarity">
    <text evidence="1 8">Belongs to the CoaE family.</text>
</comment>
<dbReference type="RefSeq" id="WP_058596841.1">
    <property type="nucleotide sequence ID" value="NZ_LDRR01000127.1"/>
</dbReference>
<comment type="caution">
    <text evidence="10">The sequence shown here is derived from an EMBL/GenBank/DDBJ whole genome shotgun (WGS) entry which is preliminary data.</text>
</comment>
<dbReference type="EMBL" id="LDRV01000152">
    <property type="protein sequence ID" value="KTS05008.1"/>
    <property type="molecule type" value="Genomic_DNA"/>
</dbReference>
<dbReference type="PROSITE" id="PS51219">
    <property type="entry name" value="DPCK"/>
    <property type="match status" value="1"/>
</dbReference>
<gene>
    <name evidence="8" type="primary">coaE</name>
    <name evidence="10" type="ORF">RSA3_17650</name>
</gene>
<dbReference type="InterPro" id="IPR027417">
    <property type="entry name" value="P-loop_NTPase"/>
</dbReference>
<dbReference type="NCBIfam" id="TIGR00152">
    <property type="entry name" value="dephospho-CoA kinase"/>
    <property type="match status" value="1"/>
</dbReference>
<dbReference type="OrthoDB" id="9812943at2"/>
<comment type="pathway">
    <text evidence="8">Cofactor biosynthesis; coenzyme A biosynthesis; CoA from (R)-pantothenate: step 5/5.</text>
</comment>
<reference evidence="10 11" key="1">
    <citation type="journal article" date="2016" name="Front. Microbiol.">
        <title>Genomic Resource of Rice Seed Associated Bacteria.</title>
        <authorList>
            <person name="Midha S."/>
            <person name="Bansal K."/>
            <person name="Sharma S."/>
            <person name="Kumar N."/>
            <person name="Patil P.P."/>
            <person name="Chaudhry V."/>
            <person name="Patil P.B."/>
        </authorList>
    </citation>
    <scope>NUCLEOTIDE SEQUENCE [LARGE SCALE GENOMIC DNA]</scope>
    <source>
        <strain evidence="10 11">RSA3</strain>
    </source>
</reference>
<dbReference type="Gene3D" id="3.40.50.300">
    <property type="entry name" value="P-loop containing nucleotide triphosphate hydrolases"/>
    <property type="match status" value="1"/>
</dbReference>
<dbReference type="HAMAP" id="MF_00376">
    <property type="entry name" value="Dephospho_CoA_kinase"/>
    <property type="match status" value="1"/>
</dbReference>
<keyword evidence="6 8" id="KW-0067">ATP-binding</keyword>
<evidence type="ECO:0000256" key="7">
    <source>
        <dbReference type="ARBA" id="ARBA00022993"/>
    </source>
</evidence>
<keyword evidence="4 8" id="KW-0547">Nucleotide-binding</keyword>
<dbReference type="EC" id="2.7.1.24" evidence="8 9"/>
<dbReference type="CDD" id="cd02022">
    <property type="entry name" value="DPCK"/>
    <property type="match status" value="1"/>
</dbReference>
<dbReference type="AlphaFoldDB" id="A0A147F2F9"/>
<evidence type="ECO:0000256" key="4">
    <source>
        <dbReference type="ARBA" id="ARBA00022741"/>
    </source>
</evidence>
<accession>A0A147F2F9</accession>
<evidence type="ECO:0000313" key="11">
    <source>
        <dbReference type="Proteomes" id="UP000072189"/>
    </source>
</evidence>
<evidence type="ECO:0000256" key="2">
    <source>
        <dbReference type="ARBA" id="ARBA00022490"/>
    </source>
</evidence>
<proteinExistence type="inferred from homology"/>
<evidence type="ECO:0000256" key="6">
    <source>
        <dbReference type="ARBA" id="ARBA00022840"/>
    </source>
</evidence>
<feature type="binding site" evidence="8">
    <location>
        <begin position="11"/>
        <end position="16"/>
    </location>
    <ligand>
        <name>ATP</name>
        <dbReference type="ChEBI" id="CHEBI:30616"/>
    </ligand>
</feature>
<evidence type="ECO:0000256" key="3">
    <source>
        <dbReference type="ARBA" id="ARBA00022679"/>
    </source>
</evidence>
<evidence type="ECO:0000313" key="10">
    <source>
        <dbReference type="EMBL" id="KTS05008.1"/>
    </source>
</evidence>
<dbReference type="FunFam" id="3.40.50.300:FF:000991">
    <property type="entry name" value="Dephospho-CoA kinase"/>
    <property type="match status" value="1"/>
</dbReference>
<sequence>MPLLALTGGIASGKSTVAAMLRDRGAVVVDADAIVRDVQAPGSPVLAAIVDEFGSDVLSADGQLDRPALGSLVFGHPERLAALNALVHPAVRRESERRFRDALAADSAAVVVYDVPLLAEARGGDLWDLVVVTHAPEELRVRRLVENRGLSEDDARARIRSQVSDEDRLALADVVIDTTADIADTRRQVDDLWQRIAPSH</sequence>
<keyword evidence="5 8" id="KW-0418">Kinase</keyword>
<dbReference type="PATRIC" id="fig|2033.4.peg.636"/>
<dbReference type="SUPFAM" id="SSF52540">
    <property type="entry name" value="P-loop containing nucleoside triphosphate hydrolases"/>
    <property type="match status" value="1"/>
</dbReference>
<organism evidence="10 11">
    <name type="scientific">Microbacterium testaceum</name>
    <name type="common">Aureobacterium testaceum</name>
    <name type="synonym">Brevibacterium testaceum</name>
    <dbReference type="NCBI Taxonomy" id="2033"/>
    <lineage>
        <taxon>Bacteria</taxon>
        <taxon>Bacillati</taxon>
        <taxon>Actinomycetota</taxon>
        <taxon>Actinomycetes</taxon>
        <taxon>Micrococcales</taxon>
        <taxon>Microbacteriaceae</taxon>
        <taxon>Microbacterium</taxon>
    </lineage>
</organism>
<dbReference type="GO" id="GO:0005524">
    <property type="term" value="F:ATP binding"/>
    <property type="evidence" value="ECO:0007669"/>
    <property type="project" value="UniProtKB-UniRule"/>
</dbReference>
<evidence type="ECO:0000256" key="8">
    <source>
        <dbReference type="HAMAP-Rule" id="MF_00376"/>
    </source>
</evidence>
<keyword evidence="3 8" id="KW-0808">Transferase</keyword>
<dbReference type="GO" id="GO:0015937">
    <property type="term" value="P:coenzyme A biosynthetic process"/>
    <property type="evidence" value="ECO:0007669"/>
    <property type="project" value="UniProtKB-UniRule"/>
</dbReference>
<name>A0A147F2F9_MICTE</name>
<evidence type="ECO:0000256" key="5">
    <source>
        <dbReference type="ARBA" id="ARBA00022777"/>
    </source>
</evidence>